<proteinExistence type="predicted"/>
<evidence type="ECO:0000256" key="3">
    <source>
        <dbReference type="ARBA" id="ARBA00023015"/>
    </source>
</evidence>
<name>A0A2H9U490_9GAMM</name>
<sequence length="89" mass="10441">MSQEVAINEGEVATPDNCAERQRQHVKRKQQNHTRLQCWISHAHIERLQKLCMSLEDSQASVIEQAIDQLYFHEQLSLDKRDERRGGDQ</sequence>
<evidence type="ECO:0000313" key="8">
    <source>
        <dbReference type="EMBL" id="PJG58847.1"/>
    </source>
</evidence>
<gene>
    <name evidence="8" type="ORF">CUC53_10490</name>
</gene>
<keyword evidence="1" id="KW-0678">Repressor</keyword>
<keyword evidence="5" id="KW-0804">Transcription</keyword>
<evidence type="ECO:0000313" key="9">
    <source>
        <dbReference type="Proteomes" id="UP000235861"/>
    </source>
</evidence>
<dbReference type="GO" id="GO:0003677">
    <property type="term" value="F:DNA binding"/>
    <property type="evidence" value="ECO:0007669"/>
    <property type="project" value="UniProtKB-KW"/>
</dbReference>
<dbReference type="RefSeq" id="WP_100294114.1">
    <property type="nucleotide sequence ID" value="NZ_PGGC01000091.1"/>
</dbReference>
<dbReference type="Pfam" id="PF10723">
    <property type="entry name" value="RepB-RCR_reg"/>
    <property type="match status" value="1"/>
</dbReference>
<evidence type="ECO:0000256" key="2">
    <source>
        <dbReference type="ARBA" id="ARBA00022689"/>
    </source>
</evidence>
<dbReference type="GO" id="GO:0006276">
    <property type="term" value="P:plasmid maintenance"/>
    <property type="evidence" value="ECO:0007669"/>
    <property type="project" value="UniProtKB-KW"/>
</dbReference>
<evidence type="ECO:0000256" key="5">
    <source>
        <dbReference type="ARBA" id="ARBA00023163"/>
    </source>
</evidence>
<evidence type="ECO:0000256" key="6">
    <source>
        <dbReference type="ARBA" id="ARBA00031853"/>
    </source>
</evidence>
<evidence type="ECO:0000256" key="4">
    <source>
        <dbReference type="ARBA" id="ARBA00023125"/>
    </source>
</evidence>
<protein>
    <recommendedName>
        <fullName evidence="6">Protein CopB</fullName>
    </recommendedName>
</protein>
<keyword evidence="9" id="KW-1185">Reference proteome</keyword>
<feature type="region of interest" description="Disordered" evidence="7">
    <location>
        <begin position="1"/>
        <end position="27"/>
    </location>
</feature>
<organism evidence="8 9">
    <name type="scientific">Aeromonas cavernicola</name>
    <dbReference type="NCBI Taxonomy" id="1006623"/>
    <lineage>
        <taxon>Bacteria</taxon>
        <taxon>Pseudomonadati</taxon>
        <taxon>Pseudomonadota</taxon>
        <taxon>Gammaproteobacteria</taxon>
        <taxon>Aeromonadales</taxon>
        <taxon>Aeromonadaceae</taxon>
        <taxon>Aeromonas</taxon>
    </lineage>
</organism>
<accession>A0A2H9U490</accession>
<dbReference type="OrthoDB" id="5593979at2"/>
<keyword evidence="4" id="KW-0238">DNA-binding</keyword>
<evidence type="ECO:0000256" key="1">
    <source>
        <dbReference type="ARBA" id="ARBA00022491"/>
    </source>
</evidence>
<dbReference type="Proteomes" id="UP000235861">
    <property type="component" value="Unassembled WGS sequence"/>
</dbReference>
<evidence type="ECO:0000256" key="7">
    <source>
        <dbReference type="SAM" id="MobiDB-lite"/>
    </source>
</evidence>
<dbReference type="EMBL" id="PGGC01000091">
    <property type="protein sequence ID" value="PJG58847.1"/>
    <property type="molecule type" value="Genomic_DNA"/>
</dbReference>
<keyword evidence="2" id="KW-0615">Plasmid copy control</keyword>
<reference evidence="8 9" key="1">
    <citation type="submission" date="2017-11" db="EMBL/GenBank/DDBJ databases">
        <title>Draft genome sequence of environmental isolate Aeromonas cavernicola sp. nov. MDC 2508.</title>
        <authorList>
            <person name="Colston S.M."/>
            <person name="Navarro A."/>
            <person name="Martinez-Murcia A.J."/>
            <person name="Graf J."/>
        </authorList>
    </citation>
    <scope>NUCLEOTIDE SEQUENCE [LARGE SCALE GENOMIC DNA]</scope>
    <source>
        <strain evidence="8 9">MDC 2508</strain>
    </source>
</reference>
<comment type="caution">
    <text evidence="8">The sequence shown here is derived from an EMBL/GenBank/DDBJ whole genome shotgun (WGS) entry which is preliminary data.</text>
</comment>
<dbReference type="InterPro" id="IPR019661">
    <property type="entry name" value="RepA2"/>
</dbReference>
<dbReference type="AlphaFoldDB" id="A0A2H9U490"/>
<keyword evidence="3" id="KW-0805">Transcription regulation</keyword>